<accession>A0A6B2R1I2</accession>
<keyword evidence="1" id="KW-0472">Membrane</keyword>
<keyword evidence="2" id="KW-0732">Signal</keyword>
<evidence type="ECO:0000313" key="3">
    <source>
        <dbReference type="EMBL" id="NDY82857.1"/>
    </source>
</evidence>
<keyword evidence="1" id="KW-0812">Transmembrane</keyword>
<sequence length="127" mass="13048">MKRLLVAAVSAIGLMGTASAQAWVGGAYVVSSPGYTVVNPYAPPVFVAPQPVQPMPPTYVVPAPAAPAVVYSAAPPVYMAPAPVYVGPNYGGVLAATALIGGAAALIATSNNRYYGGYRPYHGHYRR</sequence>
<dbReference type="AlphaFoldDB" id="A0A6B2R1I2"/>
<reference evidence="3" key="1">
    <citation type="submission" date="2020-02" db="EMBL/GenBank/DDBJ databases">
        <authorList>
            <person name="Chen W.-M."/>
        </authorList>
    </citation>
    <scope>NUCLEOTIDE SEQUENCE</scope>
    <source>
        <strain evidence="3">NBD-18</strain>
    </source>
</reference>
<keyword evidence="1" id="KW-1133">Transmembrane helix</keyword>
<gene>
    <name evidence="3" type="ORF">G3I67_06390</name>
</gene>
<evidence type="ECO:0000256" key="1">
    <source>
        <dbReference type="SAM" id="Phobius"/>
    </source>
</evidence>
<organism evidence="3">
    <name type="scientific">Sheuella amnicola</name>
    <dbReference type="NCBI Taxonomy" id="2707330"/>
    <lineage>
        <taxon>Bacteria</taxon>
        <taxon>Pseudomonadati</taxon>
        <taxon>Pseudomonadota</taxon>
        <taxon>Betaproteobacteria</taxon>
        <taxon>Burkholderiales</taxon>
        <taxon>Alcaligenaceae</taxon>
        <taxon>Sheuella</taxon>
    </lineage>
</organism>
<evidence type="ECO:0000256" key="2">
    <source>
        <dbReference type="SAM" id="SignalP"/>
    </source>
</evidence>
<feature type="chain" id="PRO_5025502599" evidence="2">
    <location>
        <begin position="23"/>
        <end position="127"/>
    </location>
</feature>
<name>A0A6B2R1I2_9BURK</name>
<proteinExistence type="predicted"/>
<feature type="signal peptide" evidence="2">
    <location>
        <begin position="1"/>
        <end position="22"/>
    </location>
</feature>
<comment type="caution">
    <text evidence="3">The sequence shown here is derived from an EMBL/GenBank/DDBJ whole genome shotgun (WGS) entry which is preliminary data.</text>
</comment>
<dbReference type="RefSeq" id="WP_163652731.1">
    <property type="nucleotide sequence ID" value="NZ_JAAGRN010000003.1"/>
</dbReference>
<dbReference type="EMBL" id="JAAGRN010000003">
    <property type="protein sequence ID" value="NDY82857.1"/>
    <property type="molecule type" value="Genomic_DNA"/>
</dbReference>
<protein>
    <submittedName>
        <fullName evidence="3">Uncharacterized protein</fullName>
    </submittedName>
</protein>
<feature type="transmembrane region" description="Helical" evidence="1">
    <location>
        <begin position="90"/>
        <end position="109"/>
    </location>
</feature>